<evidence type="ECO:0000256" key="7">
    <source>
        <dbReference type="ARBA" id="ARBA00023136"/>
    </source>
</evidence>
<dbReference type="GeneID" id="57976207"/>
<evidence type="ECO:0000259" key="10">
    <source>
        <dbReference type="PROSITE" id="PS50928"/>
    </source>
</evidence>
<dbReference type="CDD" id="cd06261">
    <property type="entry name" value="TM_PBP2"/>
    <property type="match status" value="1"/>
</dbReference>
<dbReference type="Pfam" id="PF00528">
    <property type="entry name" value="BPD_transp_1"/>
    <property type="match status" value="1"/>
</dbReference>
<organism evidence="11 12">
    <name type="scientific">Yersinia pestis bv. Antiqua (strain Antiqua)</name>
    <dbReference type="NCBI Taxonomy" id="360102"/>
    <lineage>
        <taxon>Bacteria</taxon>
        <taxon>Pseudomonadati</taxon>
        <taxon>Pseudomonadota</taxon>
        <taxon>Gammaproteobacteria</taxon>
        <taxon>Enterobacterales</taxon>
        <taxon>Yersiniaceae</taxon>
        <taxon>Yersinia</taxon>
    </lineage>
</organism>
<evidence type="ECO:0000256" key="6">
    <source>
        <dbReference type="ARBA" id="ARBA00022989"/>
    </source>
</evidence>
<dbReference type="SUPFAM" id="SSF161098">
    <property type="entry name" value="MetI-like"/>
    <property type="match status" value="1"/>
</dbReference>
<dbReference type="PANTHER" id="PTHR43227">
    <property type="entry name" value="BLL4140 PROTEIN"/>
    <property type="match status" value="1"/>
</dbReference>
<dbReference type="PROSITE" id="PS50928">
    <property type="entry name" value="ABC_TM1"/>
    <property type="match status" value="1"/>
</dbReference>
<dbReference type="EMBL" id="CP000308">
    <property type="protein sequence ID" value="ABG13938.1"/>
    <property type="molecule type" value="Genomic_DNA"/>
</dbReference>
<evidence type="ECO:0000256" key="8">
    <source>
        <dbReference type="ARBA" id="ARBA00037054"/>
    </source>
</evidence>
<dbReference type="InterPro" id="IPR050809">
    <property type="entry name" value="UgpAE/MalFG_permease"/>
</dbReference>
<keyword evidence="2 9" id="KW-0813">Transport</keyword>
<evidence type="ECO:0000256" key="3">
    <source>
        <dbReference type="ARBA" id="ARBA00022475"/>
    </source>
</evidence>
<keyword evidence="6 9" id="KW-1133">Transmembrane helix</keyword>
<protein>
    <submittedName>
        <fullName evidence="11">Sugar ABC transporter, permease protein</fullName>
    </submittedName>
</protein>
<feature type="transmembrane region" description="Helical" evidence="9">
    <location>
        <begin position="153"/>
        <end position="175"/>
    </location>
</feature>
<dbReference type="InterPro" id="IPR000515">
    <property type="entry name" value="MetI-like"/>
</dbReference>
<dbReference type="KEGG" id="ypa:YPA_1972"/>
<evidence type="ECO:0000313" key="12">
    <source>
        <dbReference type="Proteomes" id="UP000001971"/>
    </source>
</evidence>
<keyword evidence="4" id="KW-0997">Cell inner membrane</keyword>
<dbReference type="PATRIC" id="fig|360102.15.peg.594"/>
<feature type="transmembrane region" description="Helical" evidence="9">
    <location>
        <begin position="261"/>
        <end position="280"/>
    </location>
</feature>
<evidence type="ECO:0000256" key="9">
    <source>
        <dbReference type="RuleBase" id="RU363032"/>
    </source>
</evidence>
<dbReference type="AlphaFoldDB" id="A0A0E1P0J0"/>
<feature type="transmembrane region" description="Helical" evidence="9">
    <location>
        <begin position="12"/>
        <end position="36"/>
    </location>
</feature>
<dbReference type="Proteomes" id="UP000001971">
    <property type="component" value="Chromosome"/>
</dbReference>
<dbReference type="HOGENOM" id="CLU_016047_0_2_6"/>
<keyword evidence="5 9" id="KW-0812">Transmembrane</keyword>
<dbReference type="PANTHER" id="PTHR43227:SF11">
    <property type="entry name" value="BLL4140 PROTEIN"/>
    <property type="match status" value="1"/>
</dbReference>
<accession>A0A0E1P0J0</accession>
<name>A0A0E1P0J0_YERPA</name>
<dbReference type="GO" id="GO:0005886">
    <property type="term" value="C:plasma membrane"/>
    <property type="evidence" value="ECO:0007669"/>
    <property type="project" value="UniProtKB-SubCell"/>
</dbReference>
<evidence type="ECO:0000256" key="1">
    <source>
        <dbReference type="ARBA" id="ARBA00004429"/>
    </source>
</evidence>
<evidence type="ECO:0000256" key="2">
    <source>
        <dbReference type="ARBA" id="ARBA00022448"/>
    </source>
</evidence>
<gene>
    <name evidence="11" type="ordered locus">YPA_1972</name>
</gene>
<comment type="similarity">
    <text evidence="9">Belongs to the binding-protein-dependent transport system permease family.</text>
</comment>
<dbReference type="InterPro" id="IPR035906">
    <property type="entry name" value="MetI-like_sf"/>
</dbReference>
<feature type="transmembrane region" description="Helical" evidence="9">
    <location>
        <begin position="75"/>
        <end position="94"/>
    </location>
</feature>
<evidence type="ECO:0000313" key="11">
    <source>
        <dbReference type="EMBL" id="ABG13938.1"/>
    </source>
</evidence>
<dbReference type="RefSeq" id="WP_002210198.1">
    <property type="nucleotide sequence ID" value="NC_008150.1"/>
</dbReference>
<proteinExistence type="inferred from homology"/>
<feature type="transmembrane region" description="Helical" evidence="9">
    <location>
        <begin position="212"/>
        <end position="233"/>
    </location>
</feature>
<evidence type="ECO:0000256" key="5">
    <source>
        <dbReference type="ARBA" id="ARBA00022692"/>
    </source>
</evidence>
<sequence>MTFLKLKDKQVGSVLAASYLGYTSIFWFYPFIWLAVLSLTEWRFVGIPTFNGLNNFILVMQDPLFWKSMLNVMRFLMYYLPIVFISSFLFAFGLQKLKHGRTFVALSFLLANVSSGVAYSIVFSKIFSQNGPLNTFLYDWFGFTLPWLTSPDFAMLSIALVVTWKFVGYYGLILFSGLNSIPKEIYSAAELDNTRTIKRLFHITLPMINPQLIMVLVLAITVSFAIFTEPYLITGGGPLNSTTTPMIVMYETAFMKMQPSWAATMSIFIALISFGIILGVRKLLERKVEIV</sequence>
<comment type="function">
    <text evidence="8">Part of the ABC transporter complex UgpBAEC involved in sn-glycerol-3-phosphate (G3P) import. Probably responsible for the translocation of the substrate across the membrane.</text>
</comment>
<evidence type="ECO:0000256" key="4">
    <source>
        <dbReference type="ARBA" id="ARBA00022519"/>
    </source>
</evidence>
<keyword evidence="7 9" id="KW-0472">Membrane</keyword>
<comment type="subcellular location">
    <subcellularLocation>
        <location evidence="1">Cell inner membrane</location>
        <topology evidence="1">Multi-pass membrane protein</topology>
    </subcellularLocation>
    <subcellularLocation>
        <location evidence="9">Cell membrane</location>
        <topology evidence="9">Multi-pass membrane protein</topology>
    </subcellularLocation>
</comment>
<feature type="transmembrane region" description="Helical" evidence="9">
    <location>
        <begin position="106"/>
        <end position="127"/>
    </location>
</feature>
<feature type="domain" description="ABC transmembrane type-1" evidence="10">
    <location>
        <begin position="69"/>
        <end position="280"/>
    </location>
</feature>
<reference evidence="11 12" key="1">
    <citation type="journal article" date="2006" name="J. Bacteriol.">
        <title>Complete genome sequence of Yersinia pestis strains Antiqua and Nepal516: evidence of gene reduction in an emerging pathogen.</title>
        <authorList>
            <person name="Chain P.S."/>
            <person name="Hu P."/>
            <person name="Malfatti S.A."/>
            <person name="Radnedge L."/>
            <person name="Larimer F."/>
            <person name="Vergez L.M."/>
            <person name="Worsham P."/>
            <person name="Chu M.C."/>
            <person name="Andersen G.L."/>
        </authorList>
    </citation>
    <scope>NUCLEOTIDE SEQUENCE [LARGE SCALE GENOMIC DNA]</scope>
    <source>
        <strain evidence="11 12">Antiqua</strain>
    </source>
</reference>
<dbReference type="GO" id="GO:0055085">
    <property type="term" value="P:transmembrane transport"/>
    <property type="evidence" value="ECO:0007669"/>
    <property type="project" value="InterPro"/>
</dbReference>
<keyword evidence="3" id="KW-1003">Cell membrane</keyword>
<dbReference type="Gene3D" id="1.10.3720.10">
    <property type="entry name" value="MetI-like"/>
    <property type="match status" value="1"/>
</dbReference>